<dbReference type="Pfam" id="PF01846">
    <property type="entry name" value="FF"/>
    <property type="match status" value="2"/>
</dbReference>
<dbReference type="Proteomes" id="UP000076761">
    <property type="component" value="Unassembled WGS sequence"/>
</dbReference>
<evidence type="ECO:0000256" key="2">
    <source>
        <dbReference type="ARBA" id="ARBA00022664"/>
    </source>
</evidence>
<dbReference type="STRING" id="1314782.A0A165U6S2"/>
<evidence type="ECO:0000256" key="7">
    <source>
        <dbReference type="SAM" id="MobiDB-lite"/>
    </source>
</evidence>
<dbReference type="GO" id="GO:0003723">
    <property type="term" value="F:RNA binding"/>
    <property type="evidence" value="ECO:0007669"/>
    <property type="project" value="TreeGrafter"/>
</dbReference>
<accession>A0A165U6S2</accession>
<feature type="domain" description="FF" evidence="9">
    <location>
        <begin position="379"/>
        <end position="440"/>
    </location>
</feature>
<evidence type="ECO:0000256" key="3">
    <source>
        <dbReference type="ARBA" id="ARBA00022737"/>
    </source>
</evidence>
<evidence type="ECO:0000256" key="5">
    <source>
        <dbReference type="ARBA" id="ARBA00023242"/>
    </source>
</evidence>
<dbReference type="PANTHER" id="PTHR11864:SF0">
    <property type="entry name" value="PRP40 PRE-MRNA PROCESSING FACTOR 40 HOMOLOG A (YEAST)"/>
    <property type="match status" value="1"/>
</dbReference>
<keyword evidence="11" id="KW-1185">Reference proteome</keyword>
<keyword evidence="2" id="KW-0507">mRNA processing</keyword>
<dbReference type="InterPro" id="IPR039726">
    <property type="entry name" value="Prp40-like"/>
</dbReference>
<evidence type="ECO:0000256" key="4">
    <source>
        <dbReference type="ARBA" id="ARBA00023187"/>
    </source>
</evidence>
<dbReference type="AlphaFoldDB" id="A0A165U6S2"/>
<dbReference type="PROSITE" id="PS50020">
    <property type="entry name" value="WW_DOMAIN_2"/>
    <property type="match status" value="2"/>
</dbReference>
<dbReference type="PANTHER" id="PTHR11864">
    <property type="entry name" value="PRE-MRNA-PROCESSING PROTEIN PRP40"/>
    <property type="match status" value="1"/>
</dbReference>
<evidence type="ECO:0000259" key="9">
    <source>
        <dbReference type="PROSITE" id="PS51676"/>
    </source>
</evidence>
<feature type="compositionally biased region" description="Basic and acidic residues" evidence="7">
    <location>
        <begin position="662"/>
        <end position="701"/>
    </location>
</feature>
<feature type="domain" description="WW" evidence="8">
    <location>
        <begin position="1"/>
        <end position="31"/>
    </location>
</feature>
<dbReference type="EMBL" id="KV425560">
    <property type="protein sequence ID" value="KZT27727.1"/>
    <property type="molecule type" value="Genomic_DNA"/>
</dbReference>
<dbReference type="SMART" id="SM00441">
    <property type="entry name" value="FF"/>
    <property type="match status" value="3"/>
</dbReference>
<dbReference type="PROSITE" id="PS51676">
    <property type="entry name" value="FF"/>
    <property type="match status" value="1"/>
</dbReference>
<dbReference type="InterPro" id="IPR036517">
    <property type="entry name" value="FF_domain_sf"/>
</dbReference>
<dbReference type="Gene3D" id="1.10.10.440">
    <property type="entry name" value="FF domain"/>
    <property type="match status" value="4"/>
</dbReference>
<dbReference type="OrthoDB" id="187617at2759"/>
<feature type="compositionally biased region" description="Basic and acidic residues" evidence="7">
    <location>
        <begin position="708"/>
        <end position="719"/>
    </location>
</feature>
<keyword evidence="5" id="KW-0539">Nucleus</keyword>
<name>A0A165U6S2_9AGAM</name>
<comment type="subcellular location">
    <subcellularLocation>
        <location evidence="1">Nucleus</location>
    </subcellularLocation>
</comment>
<dbReference type="SMART" id="SM00456">
    <property type="entry name" value="WW"/>
    <property type="match status" value="2"/>
</dbReference>
<dbReference type="CDD" id="cd00201">
    <property type="entry name" value="WW"/>
    <property type="match status" value="2"/>
</dbReference>
<feature type="coiled-coil region" evidence="6">
    <location>
        <begin position="509"/>
        <end position="544"/>
    </location>
</feature>
<dbReference type="InParanoid" id="A0A165U6S2"/>
<dbReference type="SUPFAM" id="SSF51045">
    <property type="entry name" value="WW domain"/>
    <property type="match status" value="2"/>
</dbReference>
<dbReference type="InterPro" id="IPR001202">
    <property type="entry name" value="WW_dom"/>
</dbReference>
<evidence type="ECO:0000313" key="11">
    <source>
        <dbReference type="Proteomes" id="UP000076761"/>
    </source>
</evidence>
<evidence type="ECO:0000259" key="8">
    <source>
        <dbReference type="PROSITE" id="PS50020"/>
    </source>
</evidence>
<dbReference type="SUPFAM" id="SSF81698">
    <property type="entry name" value="FF domain"/>
    <property type="match status" value="5"/>
</dbReference>
<feature type="compositionally biased region" description="Basic and acidic residues" evidence="7">
    <location>
        <begin position="617"/>
        <end position="655"/>
    </location>
</feature>
<proteinExistence type="predicted"/>
<dbReference type="InterPro" id="IPR036020">
    <property type="entry name" value="WW_dom_sf"/>
</dbReference>
<keyword evidence="6" id="KW-0175">Coiled coil</keyword>
<feature type="compositionally biased region" description="Basic and acidic residues" evidence="7">
    <location>
        <begin position="756"/>
        <end position="803"/>
    </location>
</feature>
<evidence type="ECO:0008006" key="12">
    <source>
        <dbReference type="Google" id="ProtNLM"/>
    </source>
</evidence>
<reference evidence="10 11" key="1">
    <citation type="journal article" date="2016" name="Mol. Biol. Evol.">
        <title>Comparative Genomics of Early-Diverging Mushroom-Forming Fungi Provides Insights into the Origins of Lignocellulose Decay Capabilities.</title>
        <authorList>
            <person name="Nagy L.G."/>
            <person name="Riley R."/>
            <person name="Tritt A."/>
            <person name="Adam C."/>
            <person name="Daum C."/>
            <person name="Floudas D."/>
            <person name="Sun H."/>
            <person name="Yadav J.S."/>
            <person name="Pangilinan J."/>
            <person name="Larsson K.H."/>
            <person name="Matsuura K."/>
            <person name="Barry K."/>
            <person name="Labutti K."/>
            <person name="Kuo R."/>
            <person name="Ohm R.A."/>
            <person name="Bhattacharya S.S."/>
            <person name="Shirouzu T."/>
            <person name="Yoshinaga Y."/>
            <person name="Martin F.M."/>
            <person name="Grigoriev I.V."/>
            <person name="Hibbett D.S."/>
        </authorList>
    </citation>
    <scope>NUCLEOTIDE SEQUENCE [LARGE SCALE GENOMIC DNA]</scope>
    <source>
        <strain evidence="10 11">HHB14362 ss-1</strain>
    </source>
</reference>
<evidence type="ECO:0000313" key="10">
    <source>
        <dbReference type="EMBL" id="KZT27727.1"/>
    </source>
</evidence>
<dbReference type="Pfam" id="PF00397">
    <property type="entry name" value="WW"/>
    <property type="match status" value="1"/>
</dbReference>
<dbReference type="FunFam" id="1.10.10.440:FF:000013">
    <property type="entry name" value="pre-mRNA-processing protein 40A isoform X1"/>
    <property type="match status" value="1"/>
</dbReference>
<keyword evidence="4" id="KW-0508">mRNA splicing</keyword>
<organism evidence="10 11">
    <name type="scientific">Neolentinus lepideus HHB14362 ss-1</name>
    <dbReference type="NCBI Taxonomy" id="1314782"/>
    <lineage>
        <taxon>Eukaryota</taxon>
        <taxon>Fungi</taxon>
        <taxon>Dikarya</taxon>
        <taxon>Basidiomycota</taxon>
        <taxon>Agaricomycotina</taxon>
        <taxon>Agaricomycetes</taxon>
        <taxon>Gloeophyllales</taxon>
        <taxon>Gloeophyllaceae</taxon>
        <taxon>Neolentinus</taxon>
    </lineage>
</organism>
<dbReference type="GO" id="GO:0045292">
    <property type="term" value="P:mRNA cis splicing, via spliceosome"/>
    <property type="evidence" value="ECO:0007669"/>
    <property type="project" value="InterPro"/>
</dbReference>
<sequence>MSSWTEHRNPEGRTYWFNALTKESVWEKPDELKTAFERALNQTKWKEYFSSGRKYYYNTESKESKWDMPDELLLLLEKVEKETKSVPQQAVVPAQAAGGSVQGALVTNGSSDMSLNANNVQSPLNGANGAVGLHTGQLPFQPQSVLPARPNLPDDPVIPHNGFTTYEEGEKAFMHLLRKAGVDANWSWDQTMRTIITDPLYKALNTLAEKKAAWQKYTDALRAKEQEERDARLSKLRPAIRNMLKGNPLVYHYTTFTTADKLFAQHPIWQQAKIEAERRLIFEEYVAELKQREVQETRAARARSISKVVSLFKQLDVDVLTRWRTAHGLVVDSDEWKNDAELQKLPTLDILLAFEDYSRLREREFEEQMRRNQIEKTRKERKAREAFKSLLQGLVDDGTIRARSKWKTVYPLFKDDERYLNILGNPGSNPLELFWDVVDGLDQKLDAKVQVVEGAISRHNAKKASSMENPNSETDDKNNLFVVTADTTLEEFVTVVKGEEDEGVRGLSNEDLQEIFKTLRNQAIKKQEDEKRRAERKQRHLQDDLRYALKKLSEPIDLNMSYEDAVPLMEHLSEYKALEDEGRRAAFIKYIKRQKERLREKEASEDGASTTSRKRKEPSSKDHRDDRDKDEERDRKREREREPHREREKEHDPRSSRNHSHRGYEEYEHASHRSSRDYRDRDRERDYGKEKEKERDKDYYRSSKHHRDHEYERERDEKRKDKRGSRSDYGSAYGAREWEEGPGHATAYEGGVPPPFRERSASVYRDEPRDKRERSTYEDRDYDERAEKRARHDPEPAGRDSEHAPALAPAPAPVREETPEEGEI</sequence>
<dbReference type="GO" id="GO:0005685">
    <property type="term" value="C:U1 snRNP"/>
    <property type="evidence" value="ECO:0007669"/>
    <property type="project" value="TreeGrafter"/>
</dbReference>
<protein>
    <recommendedName>
        <fullName evidence="12">Formin binding protein</fullName>
    </recommendedName>
</protein>
<dbReference type="GO" id="GO:0071004">
    <property type="term" value="C:U2-type prespliceosome"/>
    <property type="evidence" value="ECO:0007669"/>
    <property type="project" value="TreeGrafter"/>
</dbReference>
<evidence type="ECO:0000256" key="1">
    <source>
        <dbReference type="ARBA" id="ARBA00004123"/>
    </source>
</evidence>
<gene>
    <name evidence="10" type="ORF">NEOLEDRAFT_1130189</name>
</gene>
<dbReference type="Gene3D" id="2.20.70.10">
    <property type="match status" value="2"/>
</dbReference>
<dbReference type="InterPro" id="IPR002713">
    <property type="entry name" value="FF_domain"/>
</dbReference>
<dbReference type="FunCoup" id="A0A165U6S2">
    <property type="interactions" value="808"/>
</dbReference>
<evidence type="ECO:0000256" key="6">
    <source>
        <dbReference type="SAM" id="Coils"/>
    </source>
</evidence>
<feature type="domain" description="WW" evidence="8">
    <location>
        <begin position="45"/>
        <end position="71"/>
    </location>
</feature>
<feature type="region of interest" description="Disordered" evidence="7">
    <location>
        <begin position="595"/>
        <end position="824"/>
    </location>
</feature>
<keyword evidence="3" id="KW-0677">Repeat</keyword>